<dbReference type="AlphaFoldDB" id="A0A7J6MY70"/>
<keyword evidence="1" id="KW-0732">Signal</keyword>
<protein>
    <submittedName>
        <fullName evidence="2">Uncharacterized protein</fullName>
    </submittedName>
</protein>
<evidence type="ECO:0000256" key="1">
    <source>
        <dbReference type="SAM" id="SignalP"/>
    </source>
</evidence>
<comment type="caution">
    <text evidence="2">The sequence shown here is derived from an EMBL/GenBank/DDBJ whole genome shotgun (WGS) entry which is preliminary data.</text>
</comment>
<reference evidence="2 3" key="1">
    <citation type="submission" date="2020-04" db="EMBL/GenBank/DDBJ databases">
        <title>Perkinsus olseni comparative genomics.</title>
        <authorList>
            <person name="Bogema D.R."/>
        </authorList>
    </citation>
    <scope>NUCLEOTIDE SEQUENCE [LARGE SCALE GENOMIC DNA]</scope>
    <source>
        <strain evidence="2">ATCC PRA-31</strain>
    </source>
</reference>
<name>A0A7J6MY70_PEROL</name>
<evidence type="ECO:0000313" key="3">
    <source>
        <dbReference type="Proteomes" id="UP000572268"/>
    </source>
</evidence>
<proteinExistence type="predicted"/>
<organism evidence="2 3">
    <name type="scientific">Perkinsus olseni</name>
    <name type="common">Perkinsus atlanticus</name>
    <dbReference type="NCBI Taxonomy" id="32597"/>
    <lineage>
        <taxon>Eukaryota</taxon>
        <taxon>Sar</taxon>
        <taxon>Alveolata</taxon>
        <taxon>Perkinsozoa</taxon>
        <taxon>Perkinsea</taxon>
        <taxon>Perkinsida</taxon>
        <taxon>Perkinsidae</taxon>
        <taxon>Perkinsus</taxon>
    </lineage>
</organism>
<gene>
    <name evidence="2" type="ORF">FOL46_000044</name>
</gene>
<feature type="signal peptide" evidence="1">
    <location>
        <begin position="1"/>
        <end position="19"/>
    </location>
</feature>
<sequence length="264" mass="29282">MLHLVTIFATVSATHGIQAIPHVDEAVTNFTALLGEPDVHKFIDKVLMDAPPPPSPGGRELGEDLEGELLASKKDDYPFCSNCKTIQSTAISAYFQQQITEICKKKAEKGPVPVCQGVLLLSPGWNRRAQSGVERLHFLALPSLQQAISTCIGTNQCPTEDAYNAFFNPIIPGRLVDFTKFPYCPQHYCPFHDIDSCFRKVSNKMASFAFKKALKTCRGYHDKDLDEFCGYIATDAYFGHGLVFGYVGVFEQATGYCVRDQCHK</sequence>
<feature type="chain" id="PRO_5029897039" evidence="1">
    <location>
        <begin position="20"/>
        <end position="264"/>
    </location>
</feature>
<evidence type="ECO:0000313" key="2">
    <source>
        <dbReference type="EMBL" id="KAF4676582.1"/>
    </source>
</evidence>
<dbReference type="Proteomes" id="UP000572268">
    <property type="component" value="Unassembled WGS sequence"/>
</dbReference>
<accession>A0A7J6MY70</accession>
<dbReference type="EMBL" id="JABANN010000001">
    <property type="protein sequence ID" value="KAF4676582.1"/>
    <property type="molecule type" value="Genomic_DNA"/>
</dbReference>